<sequence>MRASAHDAVVRSISGRPELRHRVTRVQEWRIERTMDAAGFVLSIVGADGASQSFFVGATDAGDIGEVLRREAAWAVPPAGRGIQGAIKEQ</sequence>
<evidence type="ECO:0000313" key="1">
    <source>
        <dbReference type="EMBL" id="MBB4225775.1"/>
    </source>
</evidence>
<reference evidence="1 2" key="1">
    <citation type="submission" date="2020-08" db="EMBL/GenBank/DDBJ databases">
        <title>Genomic Encyclopedia of Type Strains, Phase IV (KMG-V): Genome sequencing to study the core and pangenomes of soil and plant-associated prokaryotes.</title>
        <authorList>
            <person name="Whitman W."/>
        </authorList>
    </citation>
    <scope>NUCLEOTIDE SEQUENCE [LARGE SCALE GENOMIC DNA]</scope>
    <source>
        <strain evidence="1 2">34/80</strain>
    </source>
</reference>
<dbReference type="RefSeq" id="WP_184642512.1">
    <property type="nucleotide sequence ID" value="NZ_JACIFZ010000015.1"/>
</dbReference>
<dbReference type="AlphaFoldDB" id="A0A840FZV8"/>
<comment type="caution">
    <text evidence="1">The sequence shown here is derived from an EMBL/GenBank/DDBJ whole genome shotgun (WGS) entry which is preliminary data.</text>
</comment>
<proteinExistence type="predicted"/>
<name>A0A840FZV8_9BURK</name>
<dbReference type="EMBL" id="JACIFZ010000015">
    <property type="protein sequence ID" value="MBB4225775.1"/>
    <property type="molecule type" value="Genomic_DNA"/>
</dbReference>
<gene>
    <name evidence="1" type="ORF">GGD71_006588</name>
</gene>
<accession>A0A840FZV8</accession>
<organism evidence="1 2">
    <name type="scientific">Variovorax guangxiensis</name>
    <dbReference type="NCBI Taxonomy" id="1775474"/>
    <lineage>
        <taxon>Bacteria</taxon>
        <taxon>Pseudomonadati</taxon>
        <taxon>Pseudomonadota</taxon>
        <taxon>Betaproteobacteria</taxon>
        <taxon>Burkholderiales</taxon>
        <taxon>Comamonadaceae</taxon>
        <taxon>Variovorax</taxon>
    </lineage>
</organism>
<protein>
    <submittedName>
        <fullName evidence="1">Uncharacterized protein</fullName>
    </submittedName>
</protein>
<dbReference type="Proteomes" id="UP000524450">
    <property type="component" value="Unassembled WGS sequence"/>
</dbReference>
<evidence type="ECO:0000313" key="2">
    <source>
        <dbReference type="Proteomes" id="UP000524450"/>
    </source>
</evidence>